<evidence type="ECO:0000313" key="3">
    <source>
        <dbReference type="Proteomes" id="UP000663829"/>
    </source>
</evidence>
<evidence type="ECO:0000313" key="1">
    <source>
        <dbReference type="EMBL" id="CAF1399053.1"/>
    </source>
</evidence>
<sequence>MTRSKARALSSQLKKVDSDMILDNIDTFCQIDNRKHEPISAIEKHYNDTGHQFTSDDFRITLPDKHKYKLLLKESLAIRAIALVLNGTDRSVPLYVYPGSVERTVLPKHVIGVG</sequence>
<organism evidence="1 3">
    <name type="scientific">Didymodactylos carnosus</name>
    <dbReference type="NCBI Taxonomy" id="1234261"/>
    <lineage>
        <taxon>Eukaryota</taxon>
        <taxon>Metazoa</taxon>
        <taxon>Spiralia</taxon>
        <taxon>Gnathifera</taxon>
        <taxon>Rotifera</taxon>
        <taxon>Eurotatoria</taxon>
        <taxon>Bdelloidea</taxon>
        <taxon>Philodinida</taxon>
        <taxon>Philodinidae</taxon>
        <taxon>Didymodactylos</taxon>
    </lineage>
</organism>
<gene>
    <name evidence="1" type="ORF">GPM918_LOCUS33174</name>
    <name evidence="2" type="ORF">SRO942_LOCUS33854</name>
</gene>
<dbReference type="Proteomes" id="UP000681722">
    <property type="component" value="Unassembled WGS sequence"/>
</dbReference>
<protein>
    <submittedName>
        <fullName evidence="1">Uncharacterized protein</fullName>
    </submittedName>
</protein>
<keyword evidence="3" id="KW-1185">Reference proteome</keyword>
<comment type="caution">
    <text evidence="1">The sequence shown here is derived from an EMBL/GenBank/DDBJ whole genome shotgun (WGS) entry which is preliminary data.</text>
</comment>
<evidence type="ECO:0000313" key="2">
    <source>
        <dbReference type="EMBL" id="CAF4293043.1"/>
    </source>
</evidence>
<dbReference type="AlphaFoldDB" id="A0A815KQW9"/>
<dbReference type="OrthoDB" id="10057701at2759"/>
<accession>A0A815KQW9</accession>
<dbReference type="EMBL" id="CAJNOQ010017428">
    <property type="protein sequence ID" value="CAF1399053.1"/>
    <property type="molecule type" value="Genomic_DNA"/>
</dbReference>
<name>A0A815KQW9_9BILA</name>
<proteinExistence type="predicted"/>
<dbReference type="Proteomes" id="UP000663829">
    <property type="component" value="Unassembled WGS sequence"/>
</dbReference>
<reference evidence="1" key="1">
    <citation type="submission" date="2021-02" db="EMBL/GenBank/DDBJ databases">
        <authorList>
            <person name="Nowell W R."/>
        </authorList>
    </citation>
    <scope>NUCLEOTIDE SEQUENCE</scope>
</reference>
<dbReference type="EMBL" id="CAJOBC010082846">
    <property type="protein sequence ID" value="CAF4293043.1"/>
    <property type="molecule type" value="Genomic_DNA"/>
</dbReference>